<gene>
    <name evidence="2" type="ORF">KQY15_15880</name>
</gene>
<sequence>MKLLKLAAAAALFSIAGACQASMIITDGNVKLGVDELGQLNVSGGVADVTGLTGVGLRYLDDGLEYEATYHGCLCEGWGVAVNGTAGYANNASGTAGLSLVSFDSTASTATSVTTMGGLLQITHDFALSAESDNLYRVAVTIENISGADIANLLYRRTFDWDTSPSPFNEFVTIGGTAGATAVLAANDNGFCNSSPLASCSPTGGNSGDFTAGGPGDIGSNFDFDFGALLAGESYTFEIFYGGAANRNAALSALASVGAEVYSLGWSGLDVDQDGFGDANGEITPTYIFGFAGVGGTVIIDPDDPVAVPAPASALLFASGLLALFARRQRYAKL</sequence>
<accession>A0ABS6MP40</accession>
<comment type="caution">
    <text evidence="2">The sequence shown here is derived from an EMBL/GenBank/DDBJ whole genome shotgun (WGS) entry which is preliminary data.</text>
</comment>
<organism evidence="2 3">
    <name type="scientific">Arsukibacterium indicum</name>
    <dbReference type="NCBI Taxonomy" id="2848612"/>
    <lineage>
        <taxon>Bacteria</taxon>
        <taxon>Pseudomonadati</taxon>
        <taxon>Pseudomonadota</taxon>
        <taxon>Gammaproteobacteria</taxon>
        <taxon>Chromatiales</taxon>
        <taxon>Chromatiaceae</taxon>
        <taxon>Arsukibacterium</taxon>
    </lineage>
</organism>
<proteinExistence type="predicted"/>
<evidence type="ECO:0008006" key="4">
    <source>
        <dbReference type="Google" id="ProtNLM"/>
    </source>
</evidence>
<protein>
    <recommendedName>
        <fullName evidence="4">PEP-CTERM protein-sorting domain-containing protein</fullName>
    </recommendedName>
</protein>
<dbReference type="EMBL" id="JAHRID010000008">
    <property type="protein sequence ID" value="MBV2130574.1"/>
    <property type="molecule type" value="Genomic_DNA"/>
</dbReference>
<keyword evidence="1" id="KW-0732">Signal</keyword>
<evidence type="ECO:0000313" key="3">
    <source>
        <dbReference type="Proteomes" id="UP000704611"/>
    </source>
</evidence>
<reference evidence="2 3" key="1">
    <citation type="submission" date="2021-06" db="EMBL/GenBank/DDBJ databases">
        <title>Rheinheimera indica sp. nov., isolated from deep-sea sediment.</title>
        <authorList>
            <person name="Wang Z."/>
            <person name="Zhang X.-Y."/>
        </authorList>
    </citation>
    <scope>NUCLEOTIDE SEQUENCE [LARGE SCALE GENOMIC DNA]</scope>
    <source>
        <strain evidence="2 3">SM2107</strain>
    </source>
</reference>
<evidence type="ECO:0000256" key="1">
    <source>
        <dbReference type="SAM" id="SignalP"/>
    </source>
</evidence>
<dbReference type="Proteomes" id="UP000704611">
    <property type="component" value="Unassembled WGS sequence"/>
</dbReference>
<dbReference type="PROSITE" id="PS51257">
    <property type="entry name" value="PROKAR_LIPOPROTEIN"/>
    <property type="match status" value="1"/>
</dbReference>
<feature type="chain" id="PRO_5045718358" description="PEP-CTERM protein-sorting domain-containing protein" evidence="1">
    <location>
        <begin position="22"/>
        <end position="334"/>
    </location>
</feature>
<feature type="signal peptide" evidence="1">
    <location>
        <begin position="1"/>
        <end position="21"/>
    </location>
</feature>
<keyword evidence="3" id="KW-1185">Reference proteome</keyword>
<dbReference type="RefSeq" id="WP_217670897.1">
    <property type="nucleotide sequence ID" value="NZ_JAHRID010000008.1"/>
</dbReference>
<evidence type="ECO:0000313" key="2">
    <source>
        <dbReference type="EMBL" id="MBV2130574.1"/>
    </source>
</evidence>
<name>A0ABS6MP40_9GAMM</name>